<reference evidence="2 3" key="1">
    <citation type="journal article" date="2011" name="J. Bacteriol.">
        <title>Draft genome sequence of the marine bacterium Streptomyces griseoaurantiacus M045, which produces novel manumycin-type antibiotics with a pABA core component.</title>
        <authorList>
            <person name="Li F."/>
            <person name="Jiang P."/>
            <person name="Zheng H."/>
            <person name="Wang S."/>
            <person name="Zhao G."/>
            <person name="Qin S."/>
            <person name="Liu Z."/>
        </authorList>
    </citation>
    <scope>NUCLEOTIDE SEQUENCE [LARGE SCALE GENOMIC DNA]</scope>
    <source>
        <strain evidence="2 3">M045</strain>
    </source>
</reference>
<gene>
    <name evidence="2" type="ORF">SGM_3754</name>
</gene>
<dbReference type="EMBL" id="AEYX01000039">
    <property type="protein sequence ID" value="EGG45666.1"/>
    <property type="molecule type" value="Genomic_DNA"/>
</dbReference>
<sequence>MTGHRRRVFLPVPAASVPPAPPQPQDPPIYRALIRAWADRGRTLPGRHDPEWTRLTAPPRSTAPGAYEATWVPPAVPREPGGTVHGSGRVRQPEPAAVPPRS</sequence>
<organism evidence="2 3">
    <name type="scientific">Streptomyces griseoaurantiacus M045</name>
    <dbReference type="NCBI Taxonomy" id="996637"/>
    <lineage>
        <taxon>Bacteria</taxon>
        <taxon>Bacillati</taxon>
        <taxon>Actinomycetota</taxon>
        <taxon>Actinomycetes</taxon>
        <taxon>Kitasatosporales</taxon>
        <taxon>Streptomycetaceae</taxon>
        <taxon>Streptomyces</taxon>
        <taxon>Streptomyces aurantiacus group</taxon>
    </lineage>
</organism>
<proteinExistence type="predicted"/>
<feature type="compositionally biased region" description="Pro residues" evidence="1">
    <location>
        <begin position="16"/>
        <end position="27"/>
    </location>
</feature>
<dbReference type="eggNOG" id="ENOG5031WDT">
    <property type="taxonomic scope" value="Bacteria"/>
</dbReference>
<feature type="compositionally biased region" description="Basic and acidic residues" evidence="1">
    <location>
        <begin position="42"/>
        <end position="52"/>
    </location>
</feature>
<dbReference type="AlphaFoldDB" id="F3NKU0"/>
<dbReference type="Proteomes" id="UP000003022">
    <property type="component" value="Unassembled WGS sequence"/>
</dbReference>
<feature type="region of interest" description="Disordered" evidence="1">
    <location>
        <begin position="1"/>
        <end position="28"/>
    </location>
</feature>
<dbReference type="STRING" id="996637.SGM_3754"/>
<protein>
    <submittedName>
        <fullName evidence="2">Uncharacterized protein</fullName>
    </submittedName>
</protein>
<name>F3NKU0_9ACTN</name>
<evidence type="ECO:0000256" key="1">
    <source>
        <dbReference type="SAM" id="MobiDB-lite"/>
    </source>
</evidence>
<keyword evidence="3" id="KW-1185">Reference proteome</keyword>
<comment type="caution">
    <text evidence="2">The sequence shown here is derived from an EMBL/GenBank/DDBJ whole genome shotgun (WGS) entry which is preliminary data.</text>
</comment>
<evidence type="ECO:0000313" key="2">
    <source>
        <dbReference type="EMBL" id="EGG45666.1"/>
    </source>
</evidence>
<feature type="region of interest" description="Disordered" evidence="1">
    <location>
        <begin position="42"/>
        <end position="102"/>
    </location>
</feature>
<evidence type="ECO:0000313" key="3">
    <source>
        <dbReference type="Proteomes" id="UP000003022"/>
    </source>
</evidence>
<accession>F3NKU0</accession>